<feature type="domain" description="Carrier" evidence="5">
    <location>
        <begin position="472"/>
        <end position="546"/>
    </location>
</feature>
<evidence type="ECO:0000259" key="5">
    <source>
        <dbReference type="PROSITE" id="PS50075"/>
    </source>
</evidence>
<feature type="compositionally biased region" description="Polar residues" evidence="4">
    <location>
        <begin position="1"/>
        <end position="14"/>
    </location>
</feature>
<dbReference type="Proteomes" id="UP001550628">
    <property type="component" value="Unassembled WGS sequence"/>
</dbReference>
<dbReference type="Gene3D" id="3.30.559.30">
    <property type="entry name" value="Nonribosomal peptide synthetase, condensation domain"/>
    <property type="match status" value="1"/>
</dbReference>
<dbReference type="InterPro" id="IPR023213">
    <property type="entry name" value="CAT-like_dom_sf"/>
</dbReference>
<feature type="compositionally biased region" description="Low complexity" evidence="4">
    <location>
        <begin position="550"/>
        <end position="561"/>
    </location>
</feature>
<dbReference type="SUPFAM" id="SSF52777">
    <property type="entry name" value="CoA-dependent acyltransferases"/>
    <property type="match status" value="2"/>
</dbReference>
<keyword evidence="7" id="KW-1185">Reference proteome</keyword>
<dbReference type="InterPro" id="IPR009081">
    <property type="entry name" value="PP-bd_ACP"/>
</dbReference>
<evidence type="ECO:0000313" key="6">
    <source>
        <dbReference type="EMBL" id="MEU1952188.1"/>
    </source>
</evidence>
<evidence type="ECO:0000256" key="2">
    <source>
        <dbReference type="ARBA" id="ARBA00022450"/>
    </source>
</evidence>
<proteinExistence type="predicted"/>
<organism evidence="6 7">
    <name type="scientific">Nocardia rhamnosiphila</name>
    <dbReference type="NCBI Taxonomy" id="426716"/>
    <lineage>
        <taxon>Bacteria</taxon>
        <taxon>Bacillati</taxon>
        <taxon>Actinomycetota</taxon>
        <taxon>Actinomycetes</taxon>
        <taxon>Mycobacteriales</taxon>
        <taxon>Nocardiaceae</taxon>
        <taxon>Nocardia</taxon>
    </lineage>
</organism>
<reference evidence="6 7" key="1">
    <citation type="submission" date="2024-06" db="EMBL/GenBank/DDBJ databases">
        <title>The Natural Products Discovery Center: Release of the First 8490 Sequenced Strains for Exploring Actinobacteria Biosynthetic Diversity.</title>
        <authorList>
            <person name="Kalkreuter E."/>
            <person name="Kautsar S.A."/>
            <person name="Yang D."/>
            <person name="Bader C.D."/>
            <person name="Teijaro C.N."/>
            <person name="Fluegel L."/>
            <person name="Davis C.M."/>
            <person name="Simpson J.R."/>
            <person name="Lauterbach L."/>
            <person name="Steele A.D."/>
            <person name="Gui C."/>
            <person name="Meng S."/>
            <person name="Li G."/>
            <person name="Viehrig K."/>
            <person name="Ye F."/>
            <person name="Su P."/>
            <person name="Kiefer A.F."/>
            <person name="Nichols A."/>
            <person name="Cepeda A.J."/>
            <person name="Yan W."/>
            <person name="Fan B."/>
            <person name="Jiang Y."/>
            <person name="Adhikari A."/>
            <person name="Zheng C.-J."/>
            <person name="Schuster L."/>
            <person name="Cowan T.M."/>
            <person name="Smanski M.J."/>
            <person name="Chevrette M.G."/>
            <person name="De Carvalho L.P.S."/>
            <person name="Shen B."/>
        </authorList>
    </citation>
    <scope>NUCLEOTIDE SEQUENCE [LARGE SCALE GENOMIC DNA]</scope>
    <source>
        <strain evidence="6 7">NPDC019708</strain>
    </source>
</reference>
<keyword evidence="2" id="KW-0596">Phosphopantetheine</keyword>
<dbReference type="SMART" id="SM00823">
    <property type="entry name" value="PKS_PP"/>
    <property type="match status" value="1"/>
</dbReference>
<dbReference type="SUPFAM" id="SSF47336">
    <property type="entry name" value="ACP-like"/>
    <property type="match status" value="1"/>
</dbReference>
<dbReference type="PANTHER" id="PTHR45527:SF1">
    <property type="entry name" value="FATTY ACID SYNTHASE"/>
    <property type="match status" value="1"/>
</dbReference>
<sequence length="584" mass="60497">MPDSLVQQTVTQETAGVRPGSERAGVGRAVPLSLSQQAALLPERLHGPAGRGGSPVPNLFVAVEITGALDPVALERAAAALLAEHEILRSVFPDDRRMPYQKPLPVPESVLEIVPGTTEEAALVAALAGDAGHRFDPVRRIPLRMRLYRLARRDVLTVAAHPVAADNRALDLIVAGLFARCTGENVEVAGQYRDFAAAQLRHLAATATDDPALAYWTERLSDAPERTPVITVGAGGGLAHRTVELPAETVAALTVPGAPSAPLLALAAAALRGAGLGDDIVVGLADPARTAESAQVIGNFTNYLAIRLDAASGTARDSIDRAAAAVAAANEYPAPRIERLTHLLRGHAVPAEGGLFQAQVQIRAEGALALEGHGLSVREIGRQVARPYGVDIVFDIVPAADGSAAVHIVFPPQLAGRPEIDGFAAGFAQRAAAWAADPGTPIGVDDAAPALFAAATAGFVFMTSGLGGPPQSDAERVIAAAIRTVLDLDEEDEIGREDTFFSLGGDSIAALRMVTDLAEQGYTLDVQTVFGHPAVHDLAQQLEREETRSGAGAEAEQAPAVAPMGASGLDAVTLSALGKKFGAR</sequence>
<dbReference type="InterPro" id="IPR001242">
    <property type="entry name" value="Condensation_dom"/>
</dbReference>
<dbReference type="PANTHER" id="PTHR45527">
    <property type="entry name" value="NONRIBOSOMAL PEPTIDE SYNTHETASE"/>
    <property type="match status" value="1"/>
</dbReference>
<dbReference type="InterPro" id="IPR036736">
    <property type="entry name" value="ACP-like_sf"/>
</dbReference>
<dbReference type="Gene3D" id="3.30.559.10">
    <property type="entry name" value="Chloramphenicol acetyltransferase-like domain"/>
    <property type="match status" value="1"/>
</dbReference>
<name>A0ABV2WMT3_9NOCA</name>
<evidence type="ECO:0000256" key="4">
    <source>
        <dbReference type="SAM" id="MobiDB-lite"/>
    </source>
</evidence>
<evidence type="ECO:0000256" key="1">
    <source>
        <dbReference type="ARBA" id="ARBA00001957"/>
    </source>
</evidence>
<evidence type="ECO:0000256" key="3">
    <source>
        <dbReference type="ARBA" id="ARBA00022553"/>
    </source>
</evidence>
<comment type="cofactor">
    <cofactor evidence="1">
        <name>pantetheine 4'-phosphate</name>
        <dbReference type="ChEBI" id="CHEBI:47942"/>
    </cofactor>
</comment>
<dbReference type="PROSITE" id="PS00012">
    <property type="entry name" value="PHOSPHOPANTETHEINE"/>
    <property type="match status" value="1"/>
</dbReference>
<dbReference type="PROSITE" id="PS50075">
    <property type="entry name" value="CARRIER"/>
    <property type="match status" value="1"/>
</dbReference>
<dbReference type="EMBL" id="JBEYBF010000005">
    <property type="protein sequence ID" value="MEU1952188.1"/>
    <property type="molecule type" value="Genomic_DNA"/>
</dbReference>
<dbReference type="InterPro" id="IPR006162">
    <property type="entry name" value="Ppantetheine_attach_site"/>
</dbReference>
<comment type="caution">
    <text evidence="6">The sequence shown here is derived from an EMBL/GenBank/DDBJ whole genome shotgun (WGS) entry which is preliminary data.</text>
</comment>
<gene>
    <name evidence="6" type="ORF">ABZ510_10015</name>
</gene>
<dbReference type="Pfam" id="PF00668">
    <property type="entry name" value="Condensation"/>
    <property type="match status" value="1"/>
</dbReference>
<feature type="region of interest" description="Disordered" evidence="4">
    <location>
        <begin position="1"/>
        <end position="25"/>
    </location>
</feature>
<dbReference type="InterPro" id="IPR020806">
    <property type="entry name" value="PKS_PP-bd"/>
</dbReference>
<accession>A0ABV2WMT3</accession>
<keyword evidence="3" id="KW-0597">Phosphoprotein</keyword>
<evidence type="ECO:0000313" key="7">
    <source>
        <dbReference type="Proteomes" id="UP001550628"/>
    </source>
</evidence>
<dbReference type="Pfam" id="PF00550">
    <property type="entry name" value="PP-binding"/>
    <property type="match status" value="1"/>
</dbReference>
<dbReference type="RefSeq" id="WP_356956831.1">
    <property type="nucleotide sequence ID" value="NZ_JBEYBD010000007.1"/>
</dbReference>
<protein>
    <submittedName>
        <fullName evidence="6">Condensation domain-containing protein</fullName>
    </submittedName>
</protein>
<dbReference type="Gene3D" id="1.10.1200.10">
    <property type="entry name" value="ACP-like"/>
    <property type="match status" value="1"/>
</dbReference>
<feature type="region of interest" description="Disordered" evidence="4">
    <location>
        <begin position="542"/>
        <end position="561"/>
    </location>
</feature>